<feature type="region of interest" description="Disordered" evidence="4">
    <location>
        <begin position="109"/>
        <end position="219"/>
    </location>
</feature>
<feature type="compositionally biased region" description="Low complexity" evidence="4">
    <location>
        <begin position="120"/>
        <end position="146"/>
    </location>
</feature>
<dbReference type="Pfam" id="PF16344">
    <property type="entry name" value="FecR_C"/>
    <property type="match status" value="1"/>
</dbReference>
<proteinExistence type="predicted"/>
<evidence type="ECO:0000256" key="2">
    <source>
        <dbReference type="ARBA" id="ARBA00023136"/>
    </source>
</evidence>
<dbReference type="InterPro" id="IPR011662">
    <property type="entry name" value="Secretin/TonB_short_N"/>
</dbReference>
<evidence type="ECO:0000259" key="6">
    <source>
        <dbReference type="SMART" id="SM00965"/>
    </source>
</evidence>
<feature type="chain" id="PRO_5028965279" description="Secretin/TonB short N-terminal domain-containing protein" evidence="5">
    <location>
        <begin position="23"/>
        <end position="577"/>
    </location>
</feature>
<dbReference type="AlphaFoldDB" id="A0A7H0GXI3"/>
<keyword evidence="1" id="KW-0813">Transport</keyword>
<keyword evidence="8" id="KW-1185">Reference proteome</keyword>
<evidence type="ECO:0000256" key="4">
    <source>
        <dbReference type="SAM" id="MobiDB-lite"/>
    </source>
</evidence>
<feature type="signal peptide" evidence="5">
    <location>
        <begin position="1"/>
        <end position="22"/>
    </location>
</feature>
<dbReference type="InterPro" id="IPR032508">
    <property type="entry name" value="FecR_C"/>
</dbReference>
<dbReference type="Gene3D" id="3.55.50.30">
    <property type="match status" value="1"/>
</dbReference>
<accession>A0A7H0GXI3</accession>
<organism evidence="7 8">
    <name type="scientific">Hymenobacter qilianensis</name>
    <dbReference type="NCBI Taxonomy" id="1385715"/>
    <lineage>
        <taxon>Bacteria</taxon>
        <taxon>Pseudomonadati</taxon>
        <taxon>Bacteroidota</taxon>
        <taxon>Cytophagia</taxon>
        <taxon>Cytophagales</taxon>
        <taxon>Hymenobacteraceae</taxon>
        <taxon>Hymenobacter</taxon>
    </lineage>
</organism>
<evidence type="ECO:0000256" key="3">
    <source>
        <dbReference type="ARBA" id="ARBA00023237"/>
    </source>
</evidence>
<name>A0A7H0GXI3_9BACT</name>
<reference evidence="7 8" key="1">
    <citation type="submission" date="2020-08" db="EMBL/GenBank/DDBJ databases">
        <title>Genome sequence of Hymenobacter qilianensis JCM 19763T.</title>
        <authorList>
            <person name="Hyun D.-W."/>
            <person name="Bae J.-W."/>
        </authorList>
    </citation>
    <scope>NUCLEOTIDE SEQUENCE [LARGE SCALE GENOMIC DNA]</scope>
    <source>
        <strain evidence="7 8">JCM 19763</strain>
    </source>
</reference>
<dbReference type="SMART" id="SM00965">
    <property type="entry name" value="STN"/>
    <property type="match status" value="1"/>
</dbReference>
<evidence type="ECO:0000256" key="1">
    <source>
        <dbReference type="ARBA" id="ARBA00022448"/>
    </source>
</evidence>
<protein>
    <recommendedName>
        <fullName evidence="6">Secretin/TonB short N-terminal domain-containing protein</fullName>
    </recommendedName>
</protein>
<feature type="compositionally biased region" description="Low complexity" evidence="4">
    <location>
        <begin position="169"/>
        <end position="208"/>
    </location>
</feature>
<dbReference type="GO" id="GO:0019867">
    <property type="term" value="C:outer membrane"/>
    <property type="evidence" value="ECO:0007669"/>
    <property type="project" value="InterPro"/>
</dbReference>
<dbReference type="RefSeq" id="WP_187733229.1">
    <property type="nucleotide sequence ID" value="NZ_BMFN01000001.1"/>
</dbReference>
<keyword evidence="3" id="KW-0998">Cell outer membrane</keyword>
<evidence type="ECO:0000313" key="7">
    <source>
        <dbReference type="EMBL" id="QNP52999.1"/>
    </source>
</evidence>
<dbReference type="EMBL" id="CP060784">
    <property type="protein sequence ID" value="QNP52999.1"/>
    <property type="molecule type" value="Genomic_DNA"/>
</dbReference>
<evidence type="ECO:0000313" key="8">
    <source>
        <dbReference type="Proteomes" id="UP000516093"/>
    </source>
</evidence>
<feature type="domain" description="Secretin/TonB short N-terminal" evidence="6">
    <location>
        <begin position="56"/>
        <end position="107"/>
    </location>
</feature>
<evidence type="ECO:0000256" key="5">
    <source>
        <dbReference type="SAM" id="SignalP"/>
    </source>
</evidence>
<sequence length="577" mass="60263">MRNRICLALALFFALGGLPTQAQNSSASVLERKVTVTFNQAPLESVLRTLRRQYGVRISYSNTALDLSQPVTLSVQNQSLRFVLNIVLAGKNIGYELVGDQVVLHSITPSKPGVDSGANAASKGTATKATATTSSTPSKPQSSKPLPSKKKAPQASTAVAANDTAKSGTQSVQTAAPATSASVASVPSGSVDTLTATASTDSTAQLATPEVAAEKTRRPTVTKQVQVSFLGPLGSNGLRSGQTVNRVSLNVLGGYSAGVNGVEAAGLFNVDRDSVRGVQVAGLANVVGRNLTGFQGAGLLNVLGGAGTGWQAAGLFNVATRPVSGAQTAGLFNYVGPSKKAPQVATDENNDAKMLPGRPTFQAAGLFNVALGEVRGAQAAGLFNVGGMVRGVQLAGLLNVADSVAGVSIAPLNFVRRGYHRVEVINTESWPVSASLKLGGSPSFYTFFTGAYDGFGSRDRRWGLGYGVGTEVFAQRRVSLSIDAVAMHVNEESRGWTEDLNLHNQLRLMVGFAPLKAGGRLRIVAGPTVSVLVTQRYDTERAQVYSSLLQNRSLWLDEGDTNTRVLGWIGYSVGVRL</sequence>
<dbReference type="KEGG" id="hqi:H9L05_04730"/>
<gene>
    <name evidence="7" type="ORF">H9L05_04730</name>
</gene>
<keyword evidence="2" id="KW-0472">Membrane</keyword>
<dbReference type="Proteomes" id="UP000516093">
    <property type="component" value="Chromosome"/>
</dbReference>
<keyword evidence="5" id="KW-0732">Signal</keyword>